<comment type="caution">
    <text evidence="2">The sequence shown here is derived from an EMBL/GenBank/DDBJ whole genome shotgun (WGS) entry which is preliminary data.</text>
</comment>
<sequence length="320" mass="35804">MLHALNGTLLMDNGFKYVDLSGCGRVAVPPSGKPRARGIAIEHSQESPECKHDESRLQETLDAVGLTTSALGGGDNRDDRSLGGQGLKLTDAGIEHGVLSSVLDARLAFWKELVRRSVILCDDIYSRTSSVQVFQDRTNNLRHHCFELLDAFQVFVSSLTREDLASAGRRSYSRAVSLFIDTVSVFVTIHATVRQWSSWGCFTSTLKFNEVRCALNNFQQVMRQHQVLYLEARGATAPPQLAFRHISQELAKMEIRTDLRGRRECSLEYLESFTASDTDKGERRNAENVAILMRRAQLPAGDEEEDCSDEEEEASDEEDE</sequence>
<organism evidence="2 3">
    <name type="scientific">Hericium alpestre</name>
    <dbReference type="NCBI Taxonomy" id="135208"/>
    <lineage>
        <taxon>Eukaryota</taxon>
        <taxon>Fungi</taxon>
        <taxon>Dikarya</taxon>
        <taxon>Basidiomycota</taxon>
        <taxon>Agaricomycotina</taxon>
        <taxon>Agaricomycetes</taxon>
        <taxon>Russulales</taxon>
        <taxon>Hericiaceae</taxon>
        <taxon>Hericium</taxon>
    </lineage>
</organism>
<accession>A0A4Y9ZQY3</accession>
<keyword evidence="3" id="KW-1185">Reference proteome</keyword>
<feature type="region of interest" description="Disordered" evidence="1">
    <location>
        <begin position="295"/>
        <end position="320"/>
    </location>
</feature>
<protein>
    <submittedName>
        <fullName evidence="2">Uncharacterized protein</fullName>
    </submittedName>
</protein>
<dbReference type="Proteomes" id="UP000298061">
    <property type="component" value="Unassembled WGS sequence"/>
</dbReference>
<reference evidence="2 3" key="1">
    <citation type="submission" date="2019-02" db="EMBL/GenBank/DDBJ databases">
        <title>Genome sequencing of the rare red list fungi Hericium alpestre (H. flagellum).</title>
        <authorList>
            <person name="Buettner E."/>
            <person name="Kellner H."/>
        </authorList>
    </citation>
    <scope>NUCLEOTIDE SEQUENCE [LARGE SCALE GENOMIC DNA]</scope>
    <source>
        <strain evidence="2 3">DSM 108284</strain>
    </source>
</reference>
<gene>
    <name evidence="2" type="ORF">EWM64_g6831</name>
</gene>
<feature type="compositionally biased region" description="Acidic residues" evidence="1">
    <location>
        <begin position="301"/>
        <end position="320"/>
    </location>
</feature>
<evidence type="ECO:0000256" key="1">
    <source>
        <dbReference type="SAM" id="MobiDB-lite"/>
    </source>
</evidence>
<proteinExistence type="predicted"/>
<evidence type="ECO:0000313" key="2">
    <source>
        <dbReference type="EMBL" id="TFY77182.1"/>
    </source>
</evidence>
<evidence type="ECO:0000313" key="3">
    <source>
        <dbReference type="Proteomes" id="UP000298061"/>
    </source>
</evidence>
<name>A0A4Y9ZQY3_9AGAM</name>
<dbReference type="EMBL" id="SFCI01000982">
    <property type="protein sequence ID" value="TFY77182.1"/>
    <property type="molecule type" value="Genomic_DNA"/>
</dbReference>
<dbReference type="AlphaFoldDB" id="A0A4Y9ZQY3"/>